<keyword evidence="9" id="KW-0227">DNA damage</keyword>
<comment type="subcellular location">
    <subcellularLocation>
        <location evidence="3">Chromosome</location>
    </subcellularLocation>
    <subcellularLocation>
        <location evidence="2">Nucleus</location>
    </subcellularLocation>
</comment>
<dbReference type="InterPro" id="IPR027417">
    <property type="entry name" value="P-loop_NTPase"/>
</dbReference>
<feature type="coiled-coil region" evidence="19">
    <location>
        <begin position="880"/>
        <end position="942"/>
    </location>
</feature>
<keyword evidence="17" id="KW-0469">Meiosis</keyword>
<evidence type="ECO:0000256" key="7">
    <source>
        <dbReference type="ARBA" id="ARBA00022723"/>
    </source>
</evidence>
<evidence type="ECO:0000256" key="6">
    <source>
        <dbReference type="ARBA" id="ARBA00022454"/>
    </source>
</evidence>
<proteinExistence type="inferred from homology"/>
<keyword evidence="13" id="KW-0460">Magnesium</keyword>
<dbReference type="OMA" id="FSDYYYR"/>
<dbReference type="Pfam" id="PF13558">
    <property type="entry name" value="SbcC_Walker_B"/>
    <property type="match status" value="1"/>
</dbReference>
<feature type="compositionally biased region" description="Basic and acidic residues" evidence="20">
    <location>
        <begin position="324"/>
        <end position="354"/>
    </location>
</feature>
<evidence type="ECO:0000256" key="20">
    <source>
        <dbReference type="SAM" id="MobiDB-lite"/>
    </source>
</evidence>
<keyword evidence="10" id="KW-0378">Hydrolase</keyword>
<keyword evidence="8" id="KW-0547">Nucleotide-binding</keyword>
<dbReference type="FunFam" id="3.40.50.300:FF:000593">
    <property type="entry name" value="DNA repair protein RAD50"/>
    <property type="match status" value="1"/>
</dbReference>
<evidence type="ECO:0000256" key="1">
    <source>
        <dbReference type="ARBA" id="ARBA00001947"/>
    </source>
</evidence>
<evidence type="ECO:0000256" key="17">
    <source>
        <dbReference type="ARBA" id="ARBA00023254"/>
    </source>
</evidence>
<organism evidence="22 23">
    <name type="scientific">Armillaria ostoyae</name>
    <name type="common">Armillaria root rot fungus</name>
    <dbReference type="NCBI Taxonomy" id="47428"/>
    <lineage>
        <taxon>Eukaryota</taxon>
        <taxon>Fungi</taxon>
        <taxon>Dikarya</taxon>
        <taxon>Basidiomycota</taxon>
        <taxon>Agaricomycotina</taxon>
        <taxon>Agaricomycetes</taxon>
        <taxon>Agaricomycetidae</taxon>
        <taxon>Agaricales</taxon>
        <taxon>Marasmiineae</taxon>
        <taxon>Physalacriaceae</taxon>
        <taxon>Armillaria</taxon>
    </lineage>
</organism>
<keyword evidence="15" id="KW-0234">DNA repair</keyword>
<dbReference type="GO" id="GO:0051880">
    <property type="term" value="F:G-quadruplex DNA binding"/>
    <property type="evidence" value="ECO:0007669"/>
    <property type="project" value="TreeGrafter"/>
</dbReference>
<keyword evidence="23" id="KW-1185">Reference proteome</keyword>
<dbReference type="PANTHER" id="PTHR18867">
    <property type="entry name" value="RAD50"/>
    <property type="match status" value="1"/>
</dbReference>
<dbReference type="InterPro" id="IPR038729">
    <property type="entry name" value="Rad50/SbcC_AAA"/>
</dbReference>
<dbReference type="GO" id="GO:0070192">
    <property type="term" value="P:chromosome organization involved in meiotic cell cycle"/>
    <property type="evidence" value="ECO:0007669"/>
    <property type="project" value="TreeGrafter"/>
</dbReference>
<evidence type="ECO:0000256" key="13">
    <source>
        <dbReference type="ARBA" id="ARBA00022842"/>
    </source>
</evidence>
<evidence type="ECO:0000256" key="18">
    <source>
        <dbReference type="ARBA" id="ARBA00049360"/>
    </source>
</evidence>
<feature type="region of interest" description="Disordered" evidence="20">
    <location>
        <begin position="302"/>
        <end position="357"/>
    </location>
</feature>
<evidence type="ECO:0000256" key="10">
    <source>
        <dbReference type="ARBA" id="ARBA00022801"/>
    </source>
</evidence>
<evidence type="ECO:0000256" key="8">
    <source>
        <dbReference type="ARBA" id="ARBA00022741"/>
    </source>
</evidence>
<keyword evidence="7" id="KW-0479">Metal-binding</keyword>
<dbReference type="Gene3D" id="3.40.50.300">
    <property type="entry name" value="P-loop containing nucleotide triphosphate hydrolases"/>
    <property type="match status" value="2"/>
</dbReference>
<evidence type="ECO:0000256" key="14">
    <source>
        <dbReference type="ARBA" id="ARBA00023054"/>
    </source>
</evidence>
<evidence type="ECO:0000256" key="3">
    <source>
        <dbReference type="ARBA" id="ARBA00004286"/>
    </source>
</evidence>
<keyword evidence="16" id="KW-0539">Nucleus</keyword>
<dbReference type="STRING" id="47428.A0A284RG41"/>
<evidence type="ECO:0000256" key="16">
    <source>
        <dbReference type="ARBA" id="ARBA00023242"/>
    </source>
</evidence>
<evidence type="ECO:0000256" key="9">
    <source>
        <dbReference type="ARBA" id="ARBA00022763"/>
    </source>
</evidence>
<dbReference type="GO" id="GO:0046872">
    <property type="term" value="F:metal ion binding"/>
    <property type="evidence" value="ECO:0007669"/>
    <property type="project" value="UniProtKB-KW"/>
</dbReference>
<feature type="coiled-coil region" evidence="19">
    <location>
        <begin position="715"/>
        <end position="855"/>
    </location>
</feature>
<keyword evidence="6" id="KW-0158">Chromosome</keyword>
<evidence type="ECO:0000313" key="22">
    <source>
        <dbReference type="EMBL" id="SJL07717.1"/>
    </source>
</evidence>
<dbReference type="GO" id="GO:0005524">
    <property type="term" value="F:ATP binding"/>
    <property type="evidence" value="ECO:0007669"/>
    <property type="project" value="UniProtKB-KW"/>
</dbReference>
<dbReference type="GO" id="GO:0007004">
    <property type="term" value="P:telomere maintenance via telomerase"/>
    <property type="evidence" value="ECO:0007669"/>
    <property type="project" value="TreeGrafter"/>
</dbReference>
<evidence type="ECO:0000256" key="12">
    <source>
        <dbReference type="ARBA" id="ARBA00022840"/>
    </source>
</evidence>
<dbReference type="GO" id="GO:0000722">
    <property type="term" value="P:telomere maintenance via recombination"/>
    <property type="evidence" value="ECO:0007669"/>
    <property type="project" value="UniProtKB-ARBA"/>
</dbReference>
<comment type="similarity">
    <text evidence="4">Belongs to the SMC family. RAD50 subfamily.</text>
</comment>
<dbReference type="SUPFAM" id="SSF52540">
    <property type="entry name" value="P-loop containing nucleoside triphosphate hydrolases"/>
    <property type="match status" value="2"/>
</dbReference>
<reference evidence="23" key="1">
    <citation type="journal article" date="2017" name="Nat. Ecol. Evol.">
        <title>Genome expansion and lineage-specific genetic innovations in the forest pathogenic fungi Armillaria.</title>
        <authorList>
            <person name="Sipos G."/>
            <person name="Prasanna A.N."/>
            <person name="Walter M.C."/>
            <person name="O'Connor E."/>
            <person name="Balint B."/>
            <person name="Krizsan K."/>
            <person name="Kiss B."/>
            <person name="Hess J."/>
            <person name="Varga T."/>
            <person name="Slot J."/>
            <person name="Riley R."/>
            <person name="Boka B."/>
            <person name="Rigling D."/>
            <person name="Barry K."/>
            <person name="Lee J."/>
            <person name="Mihaltcheva S."/>
            <person name="LaButti K."/>
            <person name="Lipzen A."/>
            <person name="Waldron R."/>
            <person name="Moloney N.M."/>
            <person name="Sperisen C."/>
            <person name="Kredics L."/>
            <person name="Vagvoelgyi C."/>
            <person name="Patrignani A."/>
            <person name="Fitzpatrick D."/>
            <person name="Nagy I."/>
            <person name="Doyle S."/>
            <person name="Anderson J.B."/>
            <person name="Grigoriev I.V."/>
            <person name="Gueldener U."/>
            <person name="Muensterkoetter M."/>
            <person name="Nagy L.G."/>
        </authorList>
    </citation>
    <scope>NUCLEOTIDE SEQUENCE [LARGE SCALE GENOMIC DNA]</scope>
    <source>
        <strain evidence="23">C18/9</strain>
    </source>
</reference>
<comment type="cofactor">
    <cofactor evidence="1">
        <name>Zn(2+)</name>
        <dbReference type="ChEBI" id="CHEBI:29105"/>
    </cofactor>
</comment>
<dbReference type="Gene3D" id="1.10.287.1490">
    <property type="match status" value="1"/>
</dbReference>
<dbReference type="FunFam" id="3.40.50.300:FF:001195">
    <property type="entry name" value="DNA repair protein rad50"/>
    <property type="match status" value="1"/>
</dbReference>
<evidence type="ECO:0000256" key="11">
    <source>
        <dbReference type="ARBA" id="ARBA00022833"/>
    </source>
</evidence>
<feature type="coiled-coil region" evidence="19">
    <location>
        <begin position="590"/>
        <end position="645"/>
    </location>
</feature>
<feature type="coiled-coil region" evidence="19">
    <location>
        <begin position="1020"/>
        <end position="1047"/>
    </location>
</feature>
<gene>
    <name evidence="22" type="ORF">ARMOST_11067</name>
</gene>
<dbReference type="Pfam" id="PF13476">
    <property type="entry name" value="AAA_23"/>
    <property type="match status" value="1"/>
</dbReference>
<dbReference type="Proteomes" id="UP000219338">
    <property type="component" value="Unassembled WGS sequence"/>
</dbReference>
<sequence length="1304" mass="148929">MAALNKLAIRGIRSFDDKQISVIEFFTPVTVIVGHNGSGKTTIIECLKYATTGDQPPNTRGGAFVHDPKMANEKEVKAQVKLRFVSASGTRMLAVRNLSVTAKKTSGLTMKTLEGILALADSNVEKGSKRGVISTKCAELDTEIPQLLGVSKAVLENVIFCHQEDSYWPLAEPSTLKKKFDDIFEATRQVYTKALDSIKNLRKERVADLKAEKEHLEGLRREKGHADKLRKTVSDLNSTIASKEIEYDETKKSYDEIVVANAKFYEYSLKFREVFSEAESSTKNKAVLEEQLQDAKMNLQSELPGSEEDLKQERNNLSSQIEAQKQKRDREQNNLHDLEDDVANKRKEHTKLASERGQLIAEAESQKQRIADREQLIFEISDKHGIKGFSHSPLQGSDIQAFISRLSDLQRSHKAAVNKLKTELAEKRDEYTKKHMQLTSQAEQHKATRTSLQEQIAERRKKIKEDEKFLDSSENYEIELSTMKDNIEDKKRRVEKLKKSLNEADYDGQLAEKATQAQGLEHQRETLSGELTSLSNQAEARVALDLKRGEVKSKTVDMNHAIDNINEKYRALTKKNVNTDTIGTDVDRLLAEKEAECAELEAKANSANQTLQHAEATLSNLQTQLEKKEAELKRVEKILAENLDHPLEKAIADVNGELRFRNSQVGSYQVYESLYDIGKETQRCSVCDRHMDAKVFAVFETFLKTQMTKSADVSIEHEHDQIKEWQGELERLQALMPIENNKKQLKMKDIPALQDDIEKEEDKVAEATTKAEKADQELAAVKKQIKDIQGLQITSRNVSRLQKEIQRAEEEVESYEKELAATGSTKTMRDIQNELDEISTKIHALDREKSQIMKEKDRQNNLYRAIEGDVYKMEKDEWDLQNKIKEREDTRKRVESMRESIDTFNKRVKDADAQLAEAQGPIDALEADFKTTEQALNAQITEAQSNVQASNQSNDRLESIHKDVERYVMQRRAQKLAENERRSEQADVEIKECMDSLQKCRESITQLDREIGGGDAKRANLQENIRIRQLARQVKDIQDKIDGLDLEAAARARRNFEEKYGPEKEKEQKLQASYSHIAGELSSLRAQLKQSEKDMKEFKEIDTRYTDQLVKVKMSDVANNDLELYAKALDNAIMKYHGLKMEEVNDTMRHLWNRTYQGTDIDGIKIRSDVEGGASKRSYNYRVVMTKDQVEMDMRGRCSAGQKMLASIIIRLALSDSFGQNCGILALDEPTNALDRENIDALADSLVDIINERKHQSNFQLIIITHDETFLAKLGQNNIMQHYWRVSRDARQKSIIERQNFSTS</sequence>
<dbReference type="GO" id="GO:0000794">
    <property type="term" value="C:condensed nuclear chromosome"/>
    <property type="evidence" value="ECO:0007669"/>
    <property type="project" value="TreeGrafter"/>
</dbReference>
<dbReference type="GO" id="GO:0030870">
    <property type="term" value="C:Mre11 complex"/>
    <property type="evidence" value="ECO:0007669"/>
    <property type="project" value="InterPro"/>
</dbReference>
<keyword evidence="12" id="KW-0067">ATP-binding</keyword>
<dbReference type="InterPro" id="IPR004584">
    <property type="entry name" value="Rad50_eukaryotes"/>
</dbReference>
<name>A0A284RG41_ARMOS</name>
<dbReference type="GO" id="GO:0006303">
    <property type="term" value="P:double-strand break repair via nonhomologous end joining"/>
    <property type="evidence" value="ECO:0007669"/>
    <property type="project" value="UniProtKB-ARBA"/>
</dbReference>
<feature type="domain" description="Rad50/SbcC-type AAA" evidence="21">
    <location>
        <begin position="6"/>
        <end position="222"/>
    </location>
</feature>
<dbReference type="GO" id="GO:0003691">
    <property type="term" value="F:double-stranded telomeric DNA binding"/>
    <property type="evidence" value="ECO:0007669"/>
    <property type="project" value="TreeGrafter"/>
</dbReference>
<feature type="coiled-coil region" evidence="19">
    <location>
        <begin position="410"/>
        <end position="537"/>
    </location>
</feature>
<dbReference type="GO" id="GO:0007127">
    <property type="term" value="P:meiosis I"/>
    <property type="evidence" value="ECO:0007669"/>
    <property type="project" value="UniProtKB-ARBA"/>
</dbReference>
<dbReference type="GO" id="GO:0016887">
    <property type="term" value="F:ATP hydrolysis activity"/>
    <property type="evidence" value="ECO:0007669"/>
    <property type="project" value="InterPro"/>
</dbReference>
<evidence type="ECO:0000256" key="4">
    <source>
        <dbReference type="ARBA" id="ARBA00009439"/>
    </source>
</evidence>
<keyword evidence="11" id="KW-0862">Zinc</keyword>
<dbReference type="OrthoDB" id="18797at2759"/>
<evidence type="ECO:0000256" key="5">
    <source>
        <dbReference type="ARBA" id="ARBA00017893"/>
    </source>
</evidence>
<evidence type="ECO:0000259" key="21">
    <source>
        <dbReference type="Pfam" id="PF13476"/>
    </source>
</evidence>
<dbReference type="NCBIfam" id="TIGR00606">
    <property type="entry name" value="rad50"/>
    <property type="match status" value="1"/>
</dbReference>
<evidence type="ECO:0000256" key="2">
    <source>
        <dbReference type="ARBA" id="ARBA00004123"/>
    </source>
</evidence>
<accession>A0A284RG41</accession>
<evidence type="ECO:0000256" key="19">
    <source>
        <dbReference type="SAM" id="Coils"/>
    </source>
</evidence>
<evidence type="ECO:0000256" key="15">
    <source>
        <dbReference type="ARBA" id="ARBA00023204"/>
    </source>
</evidence>
<protein>
    <recommendedName>
        <fullName evidence="5">DNA repair protein RAD50</fullName>
    </recommendedName>
</protein>
<dbReference type="PANTHER" id="PTHR18867:SF12">
    <property type="entry name" value="DNA REPAIR PROTEIN RAD50"/>
    <property type="match status" value="1"/>
</dbReference>
<dbReference type="GO" id="GO:0043047">
    <property type="term" value="F:single-stranded telomeric DNA binding"/>
    <property type="evidence" value="ECO:0007669"/>
    <property type="project" value="TreeGrafter"/>
</dbReference>
<dbReference type="EMBL" id="FUEG01000008">
    <property type="protein sequence ID" value="SJL07717.1"/>
    <property type="molecule type" value="Genomic_DNA"/>
</dbReference>
<comment type="catalytic activity">
    <reaction evidence="18">
        <text>ATP + H2O = ADP + phosphate + H(+)</text>
        <dbReference type="Rhea" id="RHEA:13065"/>
        <dbReference type="ChEBI" id="CHEBI:15377"/>
        <dbReference type="ChEBI" id="CHEBI:15378"/>
        <dbReference type="ChEBI" id="CHEBI:30616"/>
        <dbReference type="ChEBI" id="CHEBI:43474"/>
        <dbReference type="ChEBI" id="CHEBI:456216"/>
    </reaction>
</comment>
<evidence type="ECO:0000313" key="23">
    <source>
        <dbReference type="Proteomes" id="UP000219338"/>
    </source>
</evidence>
<keyword evidence="14 19" id="KW-0175">Coiled coil</keyword>